<comment type="similarity">
    <text evidence="3">Belongs to the Nudix hydrolase family. NudC subfamily.</text>
</comment>
<dbReference type="InterPro" id="IPR000086">
    <property type="entry name" value="NUDIX_hydrolase_dom"/>
</dbReference>
<evidence type="ECO:0000259" key="10">
    <source>
        <dbReference type="PROSITE" id="PS51462"/>
    </source>
</evidence>
<dbReference type="NCBIfam" id="NF001299">
    <property type="entry name" value="PRK00241.1"/>
    <property type="match status" value="1"/>
</dbReference>
<dbReference type="Gene3D" id="3.90.79.20">
    <property type="match status" value="1"/>
</dbReference>
<comment type="cofactor">
    <cofactor evidence="2">
        <name>Zn(2+)</name>
        <dbReference type="ChEBI" id="CHEBI:29105"/>
    </cofactor>
</comment>
<dbReference type="InterPro" id="IPR049734">
    <property type="entry name" value="NudC-like_C"/>
</dbReference>
<evidence type="ECO:0000256" key="1">
    <source>
        <dbReference type="ARBA" id="ARBA00001946"/>
    </source>
</evidence>
<evidence type="ECO:0000256" key="4">
    <source>
        <dbReference type="ARBA" id="ARBA00012381"/>
    </source>
</evidence>
<comment type="cofactor">
    <cofactor evidence="1">
        <name>Mg(2+)</name>
        <dbReference type="ChEBI" id="CHEBI:18420"/>
    </cofactor>
</comment>
<evidence type="ECO:0000256" key="2">
    <source>
        <dbReference type="ARBA" id="ARBA00001947"/>
    </source>
</evidence>
<keyword evidence="6 11" id="KW-0378">Hydrolase</keyword>
<dbReference type="EMBL" id="JBHSHD010000008">
    <property type="protein sequence ID" value="MFC4820900.1"/>
    <property type="molecule type" value="Genomic_DNA"/>
</dbReference>
<accession>A0ABV9QU52</accession>
<dbReference type="Pfam" id="PF00293">
    <property type="entry name" value="NUDIX"/>
    <property type="match status" value="1"/>
</dbReference>
<dbReference type="PANTHER" id="PTHR42904">
    <property type="entry name" value="NUDIX HYDROLASE, NUDC SUBFAMILY"/>
    <property type="match status" value="1"/>
</dbReference>
<name>A0ABV9QU52_9GAMM</name>
<dbReference type="Pfam" id="PF09296">
    <property type="entry name" value="NUDIX-like"/>
    <property type="match status" value="1"/>
</dbReference>
<reference evidence="12" key="1">
    <citation type="journal article" date="2019" name="Int. J. Syst. Evol. Microbiol.">
        <title>The Global Catalogue of Microorganisms (GCM) 10K type strain sequencing project: providing services to taxonomists for standard genome sequencing and annotation.</title>
        <authorList>
            <consortium name="The Broad Institute Genomics Platform"/>
            <consortium name="The Broad Institute Genome Sequencing Center for Infectious Disease"/>
            <person name="Wu L."/>
            <person name="Ma J."/>
        </authorList>
    </citation>
    <scope>NUCLEOTIDE SEQUENCE [LARGE SCALE GENOMIC DNA]</scope>
    <source>
        <strain evidence="12">CCUG 30340</strain>
    </source>
</reference>
<dbReference type="GO" id="GO:0016787">
    <property type="term" value="F:hydrolase activity"/>
    <property type="evidence" value="ECO:0007669"/>
    <property type="project" value="UniProtKB-KW"/>
</dbReference>
<evidence type="ECO:0000256" key="3">
    <source>
        <dbReference type="ARBA" id="ARBA00009595"/>
    </source>
</evidence>
<evidence type="ECO:0000256" key="5">
    <source>
        <dbReference type="ARBA" id="ARBA00022723"/>
    </source>
</evidence>
<keyword evidence="8" id="KW-0520">NAD</keyword>
<dbReference type="InterPro" id="IPR015797">
    <property type="entry name" value="NUDIX_hydrolase-like_dom_sf"/>
</dbReference>
<evidence type="ECO:0000313" key="11">
    <source>
        <dbReference type="EMBL" id="MFC4820900.1"/>
    </source>
</evidence>
<proteinExistence type="inferred from homology"/>
<dbReference type="PROSITE" id="PS51462">
    <property type="entry name" value="NUDIX"/>
    <property type="match status" value="1"/>
</dbReference>
<dbReference type="InterPro" id="IPR020084">
    <property type="entry name" value="NUDIX_hydrolase_CS"/>
</dbReference>
<dbReference type="Proteomes" id="UP001595886">
    <property type="component" value="Unassembled WGS sequence"/>
</dbReference>
<dbReference type="Gene3D" id="3.90.79.10">
    <property type="entry name" value="Nucleoside Triphosphate Pyrophosphohydrolase"/>
    <property type="match status" value="1"/>
</dbReference>
<evidence type="ECO:0000256" key="9">
    <source>
        <dbReference type="ARBA" id="ARBA00023679"/>
    </source>
</evidence>
<dbReference type="SUPFAM" id="SSF55811">
    <property type="entry name" value="Nudix"/>
    <property type="match status" value="1"/>
</dbReference>
<gene>
    <name evidence="11" type="primary">nudC</name>
    <name evidence="11" type="ORF">ACFO6Q_11225</name>
</gene>
<dbReference type="CDD" id="cd03429">
    <property type="entry name" value="NUDIX_NADH_pyrophosphatase_Nudt13"/>
    <property type="match status" value="1"/>
</dbReference>
<feature type="domain" description="Nudix hydrolase" evidence="10">
    <location>
        <begin position="167"/>
        <end position="289"/>
    </location>
</feature>
<evidence type="ECO:0000313" key="12">
    <source>
        <dbReference type="Proteomes" id="UP001595886"/>
    </source>
</evidence>
<dbReference type="PANTHER" id="PTHR42904:SF6">
    <property type="entry name" value="NAD-CAPPED RNA HYDROLASE NUDT12"/>
    <property type="match status" value="1"/>
</dbReference>
<organism evidence="11 12">
    <name type="scientific">Dokdonella ginsengisoli</name>
    <dbReference type="NCBI Taxonomy" id="363846"/>
    <lineage>
        <taxon>Bacteria</taxon>
        <taxon>Pseudomonadati</taxon>
        <taxon>Pseudomonadota</taxon>
        <taxon>Gammaproteobacteria</taxon>
        <taxon>Lysobacterales</taxon>
        <taxon>Rhodanobacteraceae</taxon>
        <taxon>Dokdonella</taxon>
    </lineage>
</organism>
<dbReference type="EC" id="3.6.1.22" evidence="4"/>
<dbReference type="InterPro" id="IPR015375">
    <property type="entry name" value="NADH_PPase-like_N"/>
</dbReference>
<dbReference type="InterPro" id="IPR050241">
    <property type="entry name" value="NAD-cap_RNA_hydrolase_NudC"/>
</dbReference>
<evidence type="ECO:0000256" key="6">
    <source>
        <dbReference type="ARBA" id="ARBA00022801"/>
    </source>
</evidence>
<protein>
    <recommendedName>
        <fullName evidence="4">NAD(+) diphosphatase</fullName>
        <ecNumber evidence="4">3.6.1.22</ecNumber>
    </recommendedName>
</protein>
<dbReference type="RefSeq" id="WP_380021021.1">
    <property type="nucleotide sequence ID" value="NZ_JBHSHD010000008.1"/>
</dbReference>
<comment type="caution">
    <text evidence="11">The sequence shown here is derived from an EMBL/GenBank/DDBJ whole genome shotgun (WGS) entry which is preliminary data.</text>
</comment>
<dbReference type="PROSITE" id="PS00893">
    <property type="entry name" value="NUDIX_BOX"/>
    <property type="match status" value="1"/>
</dbReference>
<sequence length="320" mass="34740">MSDRVNVFAGHPLERNAESRDDAEWGAAQLADARARFVLVADDGRALATAARDGLRLLDAAERRAFAAEAIPTYLGADVGGPLFSLELDAATAAGVAAALAAGFIDLRGAGLRLPAHDAGLFAYARAYAHWHARTRYCANCSAPLLLAALGHRARCTNPDCAIEHFPRVDPAMIVIVSFGDRCLLGRQASWPENRYSTLAGFVEPGESLEDAVRREVHEESGVRVGACTYHSSQPWPFPASLMLGFTAEAVDPTIHLGPELCDARWFGVDDLVRELAERRLVLPPRVSVSHELIADWLRSRSGLELAELASDEPWQKPRD</sequence>
<keyword evidence="7" id="KW-0460">Magnesium</keyword>
<evidence type="ECO:0000256" key="7">
    <source>
        <dbReference type="ARBA" id="ARBA00022842"/>
    </source>
</evidence>
<evidence type="ECO:0000256" key="8">
    <source>
        <dbReference type="ARBA" id="ARBA00023027"/>
    </source>
</evidence>
<keyword evidence="12" id="KW-1185">Reference proteome</keyword>
<keyword evidence="5" id="KW-0479">Metal-binding</keyword>
<comment type="catalytic activity">
    <reaction evidence="9">
        <text>a 5'-end NAD(+)-phospho-ribonucleoside in mRNA + H2O = a 5'-end phospho-adenosine-phospho-ribonucleoside in mRNA + beta-nicotinamide D-ribonucleotide + 2 H(+)</text>
        <dbReference type="Rhea" id="RHEA:60876"/>
        <dbReference type="Rhea" id="RHEA-COMP:15698"/>
        <dbReference type="Rhea" id="RHEA-COMP:15719"/>
        <dbReference type="ChEBI" id="CHEBI:14649"/>
        <dbReference type="ChEBI" id="CHEBI:15377"/>
        <dbReference type="ChEBI" id="CHEBI:15378"/>
        <dbReference type="ChEBI" id="CHEBI:144029"/>
        <dbReference type="ChEBI" id="CHEBI:144051"/>
    </reaction>
    <physiologicalReaction direction="left-to-right" evidence="9">
        <dbReference type="Rhea" id="RHEA:60877"/>
    </physiologicalReaction>
</comment>